<dbReference type="RefSeq" id="WP_272144962.1">
    <property type="nucleotide sequence ID" value="NZ_JAQNDM010000002.1"/>
</dbReference>
<sequence>MSIGGVSGQLAGGILNNTKLENAWISKAPPEMQGQLKAQLEMQKMQETVQMITQMMKTMHEMSMSIIRNIGG</sequence>
<accession>A0ABT5DMH2</accession>
<dbReference type="EMBL" id="JAQNDM010000002">
    <property type="protein sequence ID" value="MDC0714350.1"/>
    <property type="molecule type" value="Genomic_DNA"/>
</dbReference>
<gene>
    <name evidence="1" type="ORF">POL68_38200</name>
</gene>
<reference evidence="1 2" key="1">
    <citation type="submission" date="2022-11" db="EMBL/GenBank/DDBJ databases">
        <title>Minimal conservation of predation-associated metabolite biosynthetic gene clusters underscores biosynthetic potential of Myxococcota including descriptions for ten novel species: Archangium lansinium sp. nov., Myxococcus landrumus sp. nov., Nannocystis bai.</title>
        <authorList>
            <person name="Ahearne A."/>
            <person name="Stevens C."/>
            <person name="Dowd S."/>
        </authorList>
    </citation>
    <scope>NUCLEOTIDE SEQUENCE [LARGE SCALE GENOMIC DNA]</scope>
    <source>
        <strain evidence="1 2">NCWAL01</strain>
    </source>
</reference>
<organism evidence="1 2">
    <name type="scientific">Stigmatella ashevillensis</name>
    <dbReference type="NCBI Taxonomy" id="2995309"/>
    <lineage>
        <taxon>Bacteria</taxon>
        <taxon>Pseudomonadati</taxon>
        <taxon>Myxococcota</taxon>
        <taxon>Myxococcia</taxon>
        <taxon>Myxococcales</taxon>
        <taxon>Cystobacterineae</taxon>
        <taxon>Archangiaceae</taxon>
        <taxon>Stigmatella</taxon>
    </lineage>
</organism>
<keyword evidence="2" id="KW-1185">Reference proteome</keyword>
<name>A0ABT5DMH2_9BACT</name>
<protein>
    <submittedName>
        <fullName evidence="1">Uncharacterized protein</fullName>
    </submittedName>
</protein>
<dbReference type="Proteomes" id="UP001221838">
    <property type="component" value="Unassembled WGS sequence"/>
</dbReference>
<proteinExistence type="predicted"/>
<evidence type="ECO:0000313" key="2">
    <source>
        <dbReference type="Proteomes" id="UP001221838"/>
    </source>
</evidence>
<comment type="caution">
    <text evidence="1">The sequence shown here is derived from an EMBL/GenBank/DDBJ whole genome shotgun (WGS) entry which is preliminary data.</text>
</comment>
<evidence type="ECO:0000313" key="1">
    <source>
        <dbReference type="EMBL" id="MDC0714350.1"/>
    </source>
</evidence>